<evidence type="ECO:0000313" key="2">
    <source>
        <dbReference type="EMBL" id="KAK0645896.1"/>
    </source>
</evidence>
<gene>
    <name evidence="2" type="ORF">B0T16DRAFT_148763</name>
</gene>
<reference evidence="2" key="1">
    <citation type="submission" date="2023-06" db="EMBL/GenBank/DDBJ databases">
        <title>Genome-scale phylogeny and comparative genomics of the fungal order Sordariales.</title>
        <authorList>
            <consortium name="Lawrence Berkeley National Laboratory"/>
            <person name="Hensen N."/>
            <person name="Bonometti L."/>
            <person name="Westerberg I."/>
            <person name="Brannstrom I.O."/>
            <person name="Guillou S."/>
            <person name="Cros-Aarteil S."/>
            <person name="Calhoun S."/>
            <person name="Haridas S."/>
            <person name="Kuo A."/>
            <person name="Mondo S."/>
            <person name="Pangilinan J."/>
            <person name="Riley R."/>
            <person name="Labutti K."/>
            <person name="Andreopoulos B."/>
            <person name="Lipzen A."/>
            <person name="Chen C."/>
            <person name="Yanf M."/>
            <person name="Daum C."/>
            <person name="Ng V."/>
            <person name="Clum A."/>
            <person name="Steindorff A."/>
            <person name="Ohm R."/>
            <person name="Martin F."/>
            <person name="Silar P."/>
            <person name="Natvig D."/>
            <person name="Lalanne C."/>
            <person name="Gautier V."/>
            <person name="Ament-Velasquez S.L."/>
            <person name="Kruys A."/>
            <person name="Hutchinson M.I."/>
            <person name="Powell A.J."/>
            <person name="Barry K."/>
            <person name="Miller A.N."/>
            <person name="Grigoriev I.V."/>
            <person name="Debuchy R."/>
            <person name="Gladieux P."/>
            <person name="Thoren M.H."/>
            <person name="Johannesson H."/>
        </authorList>
    </citation>
    <scope>NUCLEOTIDE SEQUENCE</scope>
    <source>
        <strain evidence="2">SMH2532-1</strain>
    </source>
</reference>
<dbReference type="EMBL" id="JAULSV010000004">
    <property type="protein sequence ID" value="KAK0645896.1"/>
    <property type="molecule type" value="Genomic_DNA"/>
</dbReference>
<protein>
    <submittedName>
        <fullName evidence="2">Uncharacterized protein</fullName>
    </submittedName>
</protein>
<accession>A0AA39Y6F8</accession>
<name>A0AA39Y6F8_9PEZI</name>
<evidence type="ECO:0000313" key="3">
    <source>
        <dbReference type="Proteomes" id="UP001174936"/>
    </source>
</evidence>
<dbReference type="AlphaFoldDB" id="A0AA39Y6F8"/>
<comment type="caution">
    <text evidence="2">The sequence shown here is derived from an EMBL/GenBank/DDBJ whole genome shotgun (WGS) entry which is preliminary data.</text>
</comment>
<keyword evidence="3" id="KW-1185">Reference proteome</keyword>
<dbReference type="Proteomes" id="UP001174936">
    <property type="component" value="Unassembled WGS sequence"/>
</dbReference>
<proteinExistence type="predicted"/>
<organism evidence="2 3">
    <name type="scientific">Cercophora newfieldiana</name>
    <dbReference type="NCBI Taxonomy" id="92897"/>
    <lineage>
        <taxon>Eukaryota</taxon>
        <taxon>Fungi</taxon>
        <taxon>Dikarya</taxon>
        <taxon>Ascomycota</taxon>
        <taxon>Pezizomycotina</taxon>
        <taxon>Sordariomycetes</taxon>
        <taxon>Sordariomycetidae</taxon>
        <taxon>Sordariales</taxon>
        <taxon>Lasiosphaeriaceae</taxon>
        <taxon>Cercophora</taxon>
    </lineage>
</organism>
<feature type="region of interest" description="Disordered" evidence="1">
    <location>
        <begin position="32"/>
        <end position="87"/>
    </location>
</feature>
<evidence type="ECO:0000256" key="1">
    <source>
        <dbReference type="SAM" id="MobiDB-lite"/>
    </source>
</evidence>
<sequence length="153" mass="17173">MPPIWLYSVALPRSTSPLCFRLFLRNSVRRRDVQEGSGGFGTREGKWPVPQSTRAQKSRQARAIAGQQLPLSPKHGPQKKGTTQRFSGGVWHAFPTPKNQHCRPGIFANVNLKKAQHSKIKTRNRLARFPKNQQQPTHSCLLADFQAATAKPI</sequence>